<dbReference type="AlphaFoldDB" id="A0AAW0G404"/>
<dbReference type="Proteomes" id="UP001385951">
    <property type="component" value="Unassembled WGS sequence"/>
</dbReference>
<comment type="caution">
    <text evidence="1">The sequence shown here is derived from an EMBL/GenBank/DDBJ whole genome shotgun (WGS) entry which is preliminary data.</text>
</comment>
<accession>A0AAW0G404</accession>
<name>A0AAW0G404_9APHY</name>
<proteinExistence type="predicted"/>
<sequence>MTIDHAAKVYRTARTAMMLLGADDKILSTYKVLLKEDLASSTAVTEPNACGQSRVKLSWIWQTMSHSNNPEFLTEMLWVDWLHTKSRHDCWKEEKVLLKSELSWMMNYFTHNVNT</sequence>
<protein>
    <submittedName>
        <fullName evidence="1">Uncharacterized protein</fullName>
    </submittedName>
</protein>
<evidence type="ECO:0000313" key="1">
    <source>
        <dbReference type="EMBL" id="KAK7686059.1"/>
    </source>
</evidence>
<organism evidence="1 2">
    <name type="scientific">Cerrena zonata</name>
    <dbReference type="NCBI Taxonomy" id="2478898"/>
    <lineage>
        <taxon>Eukaryota</taxon>
        <taxon>Fungi</taxon>
        <taxon>Dikarya</taxon>
        <taxon>Basidiomycota</taxon>
        <taxon>Agaricomycotina</taxon>
        <taxon>Agaricomycetes</taxon>
        <taxon>Polyporales</taxon>
        <taxon>Cerrenaceae</taxon>
        <taxon>Cerrena</taxon>
    </lineage>
</organism>
<gene>
    <name evidence="1" type="ORF">QCA50_010871</name>
</gene>
<reference evidence="1 2" key="1">
    <citation type="submission" date="2022-09" db="EMBL/GenBank/DDBJ databases">
        <authorList>
            <person name="Palmer J.M."/>
        </authorList>
    </citation>
    <scope>NUCLEOTIDE SEQUENCE [LARGE SCALE GENOMIC DNA]</scope>
    <source>
        <strain evidence="1 2">DSM 7382</strain>
    </source>
</reference>
<dbReference type="EMBL" id="JASBNA010000018">
    <property type="protein sequence ID" value="KAK7686059.1"/>
    <property type="molecule type" value="Genomic_DNA"/>
</dbReference>
<evidence type="ECO:0000313" key="2">
    <source>
        <dbReference type="Proteomes" id="UP001385951"/>
    </source>
</evidence>
<keyword evidence="2" id="KW-1185">Reference proteome</keyword>